<organism evidence="1 2">
    <name type="scientific">Neophaeococcomyces mojaviensis</name>
    <dbReference type="NCBI Taxonomy" id="3383035"/>
    <lineage>
        <taxon>Eukaryota</taxon>
        <taxon>Fungi</taxon>
        <taxon>Dikarya</taxon>
        <taxon>Ascomycota</taxon>
        <taxon>Pezizomycotina</taxon>
        <taxon>Eurotiomycetes</taxon>
        <taxon>Chaetothyriomycetidae</taxon>
        <taxon>Chaetothyriales</taxon>
        <taxon>Chaetothyriales incertae sedis</taxon>
        <taxon>Neophaeococcomyces</taxon>
    </lineage>
</organism>
<comment type="caution">
    <text evidence="1">The sequence shown here is derived from an EMBL/GenBank/DDBJ whole genome shotgun (WGS) entry which is preliminary data.</text>
</comment>
<name>A0ACC3AI46_9EURO</name>
<reference evidence="1" key="1">
    <citation type="submission" date="2022-10" db="EMBL/GenBank/DDBJ databases">
        <title>Culturing micro-colonial fungi from biological soil crusts in the Mojave desert and describing Neophaeococcomyces mojavensis, and introducing the new genera and species Taxawa tesnikishii.</title>
        <authorList>
            <person name="Kurbessoian T."/>
            <person name="Stajich J.E."/>
        </authorList>
    </citation>
    <scope>NUCLEOTIDE SEQUENCE</scope>
    <source>
        <strain evidence="1">JES_112</strain>
    </source>
</reference>
<dbReference type="EMBL" id="JAPDRQ010000013">
    <property type="protein sequence ID" value="KAJ9662754.1"/>
    <property type="molecule type" value="Genomic_DNA"/>
</dbReference>
<proteinExistence type="predicted"/>
<gene>
    <name evidence="1" type="ORF">H2198_001203</name>
</gene>
<protein>
    <submittedName>
        <fullName evidence="1">Uncharacterized protein</fullName>
    </submittedName>
</protein>
<evidence type="ECO:0000313" key="2">
    <source>
        <dbReference type="Proteomes" id="UP001172386"/>
    </source>
</evidence>
<sequence>MPSPTNNFHGEPDAKHSTEMDIKTNTFEAEDTIIVKSSHRQPPPYVASLTPEDREKAEKALLRKIDLRLIPPVIIMYILNYLDRNAIASARLGGLEQDLKLKGAEYQTCVSILFVGYILMQVPSNLLLNKLGKPSLYLPGAMIVWGIVSAATAGVHNFAGLVTVRFFLGFVEAPYFPGVLFLLSSFYTRKELALRTAMLYSGSLISGAFAGLIAAGIIEGLDHVAGLRAWRWLFIIEGVATVVVAIAAIFILPDMPKTTSWLTEEQRELASWRLEEDIGQDDWTSSSEQSFFSGFILAVKDIKVWILTLLLFCIVFSGSVTNFFPSVVQTLGYGRIESLLLTAPPYVLAVICCAANAWHADRTGERYFHVTLPLYVGVVAFILAAATTSTAPRYVAMMLMIPGIYTGFVVALGWISSTIPRPPAKRAAALALANALSNTASIFSSYAYPSSSAPRYVLAMAVCSGTAFVAICSATVLRIMLGKLNKKLDRGEFVEGAVNTPAEEGISGEAAPRGFRFLL</sequence>
<accession>A0ACC3AI46</accession>
<dbReference type="Proteomes" id="UP001172386">
    <property type="component" value="Unassembled WGS sequence"/>
</dbReference>
<keyword evidence="2" id="KW-1185">Reference proteome</keyword>
<evidence type="ECO:0000313" key="1">
    <source>
        <dbReference type="EMBL" id="KAJ9662754.1"/>
    </source>
</evidence>